<evidence type="ECO:0000256" key="4">
    <source>
        <dbReference type="SAM" id="MobiDB-lite"/>
    </source>
</evidence>
<dbReference type="STRING" id="452652.KSE_03740"/>
<dbReference type="Proteomes" id="UP000007076">
    <property type="component" value="Chromosome"/>
</dbReference>
<dbReference type="GO" id="GO:0003700">
    <property type="term" value="F:DNA-binding transcription factor activity"/>
    <property type="evidence" value="ECO:0007669"/>
    <property type="project" value="InterPro"/>
</dbReference>
<dbReference type="AlphaFoldDB" id="E4N4U0"/>
<evidence type="ECO:0000256" key="3">
    <source>
        <dbReference type="ARBA" id="ARBA00023163"/>
    </source>
</evidence>
<keyword evidence="1" id="KW-0805">Transcription regulation</keyword>
<dbReference type="SMART" id="SM00347">
    <property type="entry name" value="HTH_MARR"/>
    <property type="match status" value="1"/>
</dbReference>
<dbReference type="PANTHER" id="PTHR33164">
    <property type="entry name" value="TRANSCRIPTIONAL REGULATOR, MARR FAMILY"/>
    <property type="match status" value="1"/>
</dbReference>
<keyword evidence="2" id="KW-0238">DNA-binding</keyword>
<protein>
    <submittedName>
        <fullName evidence="6">Putative MarR family transcriptional regulator</fullName>
    </submittedName>
</protein>
<keyword evidence="3" id="KW-0804">Transcription</keyword>
<evidence type="ECO:0000313" key="6">
    <source>
        <dbReference type="EMBL" id="BAJ26221.1"/>
    </source>
</evidence>
<dbReference type="GO" id="GO:0003677">
    <property type="term" value="F:DNA binding"/>
    <property type="evidence" value="ECO:0007669"/>
    <property type="project" value="UniProtKB-KW"/>
</dbReference>
<dbReference type="EMBL" id="AP010968">
    <property type="protein sequence ID" value="BAJ26221.1"/>
    <property type="molecule type" value="Genomic_DNA"/>
</dbReference>
<proteinExistence type="predicted"/>
<evidence type="ECO:0000256" key="2">
    <source>
        <dbReference type="ARBA" id="ARBA00023125"/>
    </source>
</evidence>
<dbReference type="eggNOG" id="COG1846">
    <property type="taxonomic scope" value="Bacteria"/>
</dbReference>
<dbReference type="Pfam" id="PF01047">
    <property type="entry name" value="MarR"/>
    <property type="match status" value="1"/>
</dbReference>
<dbReference type="InterPro" id="IPR036388">
    <property type="entry name" value="WH-like_DNA-bd_sf"/>
</dbReference>
<keyword evidence="7" id="KW-1185">Reference proteome</keyword>
<sequence>MASQQPDPTRPSGPTDPTDPTEQSLWRPLRLLQDAVEADIARLYAEAPVEGLRSSFVMELLRLHARGPMTIGELAESVHRTHSALSQKVAAMRRAGWVETVPGADARSKKVTLTAKARAVVARLAAEWEATEAALAELEAELPYPLSRVVADIEQALARRSFHDRLSAKLAEDPRWH</sequence>
<dbReference type="Gene3D" id="1.10.10.10">
    <property type="entry name" value="Winged helix-like DNA-binding domain superfamily/Winged helix DNA-binding domain"/>
    <property type="match status" value="1"/>
</dbReference>
<reference evidence="6 7" key="1">
    <citation type="journal article" date="2010" name="DNA Res.">
        <title>Genome sequence of Kitasatospora setae NBRC 14216T: an evolutionary snapshot of the family Streptomycetaceae.</title>
        <authorList>
            <person name="Ichikawa N."/>
            <person name="Oguchi A."/>
            <person name="Ikeda H."/>
            <person name="Ishikawa J."/>
            <person name="Kitani S."/>
            <person name="Watanabe Y."/>
            <person name="Nakamura S."/>
            <person name="Katano Y."/>
            <person name="Kishi E."/>
            <person name="Sasagawa M."/>
            <person name="Ankai A."/>
            <person name="Fukui S."/>
            <person name="Hashimoto Y."/>
            <person name="Kamata S."/>
            <person name="Otoguro M."/>
            <person name="Tanikawa S."/>
            <person name="Nihira T."/>
            <person name="Horinouchi S."/>
            <person name="Ohnishi Y."/>
            <person name="Hayakawa M."/>
            <person name="Kuzuyama T."/>
            <person name="Arisawa A."/>
            <person name="Nomoto F."/>
            <person name="Miura H."/>
            <person name="Takahashi Y."/>
            <person name="Fujita N."/>
        </authorList>
    </citation>
    <scope>NUCLEOTIDE SEQUENCE [LARGE SCALE GENOMIC DNA]</scope>
    <source>
        <strain evidence="7">ATCC 33774 / DSM 43861 / JCM 3304 / KCC A-0304 / NBRC 14216 / KM-6054</strain>
    </source>
</reference>
<dbReference type="HOGENOM" id="CLU_122336_0_0_11"/>
<organism evidence="6 7">
    <name type="scientific">Kitasatospora setae (strain ATCC 33774 / DSM 43861 / JCM 3304 / KCC A-0304 / NBRC 14216 / KM-6054)</name>
    <name type="common">Streptomyces setae</name>
    <dbReference type="NCBI Taxonomy" id="452652"/>
    <lineage>
        <taxon>Bacteria</taxon>
        <taxon>Bacillati</taxon>
        <taxon>Actinomycetota</taxon>
        <taxon>Actinomycetes</taxon>
        <taxon>Kitasatosporales</taxon>
        <taxon>Streptomycetaceae</taxon>
        <taxon>Kitasatospora</taxon>
    </lineage>
</organism>
<gene>
    <name evidence="6" type="ordered locus">KSE_03740</name>
</gene>
<evidence type="ECO:0000259" key="5">
    <source>
        <dbReference type="SMART" id="SM00347"/>
    </source>
</evidence>
<dbReference type="PATRIC" id="fig|452652.3.peg.368"/>
<dbReference type="SUPFAM" id="SSF46785">
    <property type="entry name" value="Winged helix' DNA-binding domain"/>
    <property type="match status" value="1"/>
</dbReference>
<dbReference type="InterPro" id="IPR011991">
    <property type="entry name" value="ArsR-like_HTH"/>
</dbReference>
<dbReference type="RefSeq" id="WP_014133541.1">
    <property type="nucleotide sequence ID" value="NC_016109.1"/>
</dbReference>
<accession>E4N4U0</accession>
<feature type="domain" description="HTH marR-type" evidence="5">
    <location>
        <begin position="45"/>
        <end position="143"/>
    </location>
</feature>
<dbReference type="InterPro" id="IPR036390">
    <property type="entry name" value="WH_DNA-bd_sf"/>
</dbReference>
<evidence type="ECO:0000313" key="7">
    <source>
        <dbReference type="Proteomes" id="UP000007076"/>
    </source>
</evidence>
<dbReference type="CDD" id="cd00090">
    <property type="entry name" value="HTH_ARSR"/>
    <property type="match status" value="1"/>
</dbReference>
<name>E4N4U0_KITSK</name>
<dbReference type="KEGG" id="ksk:KSE_03740"/>
<dbReference type="PANTHER" id="PTHR33164:SF64">
    <property type="entry name" value="TRANSCRIPTIONAL REGULATOR SLYA"/>
    <property type="match status" value="1"/>
</dbReference>
<dbReference type="InterPro" id="IPR000835">
    <property type="entry name" value="HTH_MarR-typ"/>
</dbReference>
<feature type="region of interest" description="Disordered" evidence="4">
    <location>
        <begin position="1"/>
        <end position="24"/>
    </location>
</feature>
<dbReference type="InterPro" id="IPR039422">
    <property type="entry name" value="MarR/SlyA-like"/>
</dbReference>
<dbReference type="GO" id="GO:0006950">
    <property type="term" value="P:response to stress"/>
    <property type="evidence" value="ECO:0007669"/>
    <property type="project" value="TreeGrafter"/>
</dbReference>
<evidence type="ECO:0000256" key="1">
    <source>
        <dbReference type="ARBA" id="ARBA00023015"/>
    </source>
</evidence>